<comment type="caution">
    <text evidence="1">The sequence shown here is derived from an EMBL/GenBank/DDBJ whole genome shotgun (WGS) entry which is preliminary data.</text>
</comment>
<evidence type="ECO:0000313" key="1">
    <source>
        <dbReference type="EMBL" id="CAG7716351.1"/>
    </source>
</evidence>
<feature type="non-terminal residue" evidence="1">
    <location>
        <position position="1"/>
    </location>
</feature>
<protein>
    <submittedName>
        <fullName evidence="1">Uncharacterized protein</fullName>
    </submittedName>
</protein>
<dbReference type="AlphaFoldDB" id="A0A8J2JBA1"/>
<organism evidence="1 2">
    <name type="scientific">Allacma fusca</name>
    <dbReference type="NCBI Taxonomy" id="39272"/>
    <lineage>
        <taxon>Eukaryota</taxon>
        <taxon>Metazoa</taxon>
        <taxon>Ecdysozoa</taxon>
        <taxon>Arthropoda</taxon>
        <taxon>Hexapoda</taxon>
        <taxon>Collembola</taxon>
        <taxon>Symphypleona</taxon>
        <taxon>Sminthuridae</taxon>
        <taxon>Allacma</taxon>
    </lineage>
</organism>
<accession>A0A8J2JBA1</accession>
<dbReference type="Proteomes" id="UP000708208">
    <property type="component" value="Unassembled WGS sequence"/>
</dbReference>
<dbReference type="EMBL" id="CAJVCH010037894">
    <property type="protein sequence ID" value="CAG7716351.1"/>
    <property type="molecule type" value="Genomic_DNA"/>
</dbReference>
<reference evidence="1" key="1">
    <citation type="submission" date="2021-06" db="EMBL/GenBank/DDBJ databases">
        <authorList>
            <person name="Hodson N. C."/>
            <person name="Mongue J. A."/>
            <person name="Jaron S. K."/>
        </authorList>
    </citation>
    <scope>NUCLEOTIDE SEQUENCE</scope>
</reference>
<gene>
    <name evidence="1" type="ORF">AFUS01_LOCUS5865</name>
</gene>
<keyword evidence="2" id="KW-1185">Reference proteome</keyword>
<name>A0A8J2JBA1_9HEXA</name>
<proteinExistence type="predicted"/>
<evidence type="ECO:0000313" key="2">
    <source>
        <dbReference type="Proteomes" id="UP000708208"/>
    </source>
</evidence>
<sequence length="37" mass="4186">ISRFLHNLEDSKVGQRTSPGVIRLYRIRGSAKTRDTG</sequence>